<dbReference type="PANTHER" id="PTHR11266:SF75">
    <property type="entry name" value="IP10007P-RELATED"/>
    <property type="match status" value="1"/>
</dbReference>
<dbReference type="PANTHER" id="PTHR11266">
    <property type="entry name" value="PEROXISOMAL MEMBRANE PROTEIN 2, PXMP2 MPV17"/>
    <property type="match status" value="1"/>
</dbReference>
<evidence type="ECO:0000256" key="4">
    <source>
        <dbReference type="ARBA" id="ARBA00022989"/>
    </source>
</evidence>
<feature type="transmembrane region" description="Helical" evidence="6">
    <location>
        <begin position="154"/>
        <end position="171"/>
    </location>
</feature>
<evidence type="ECO:0000313" key="7">
    <source>
        <dbReference type="Proteomes" id="UP000192223"/>
    </source>
</evidence>
<reference evidence="8 9" key="1">
    <citation type="submission" date="2025-04" db="UniProtKB">
        <authorList>
            <consortium name="RefSeq"/>
        </authorList>
    </citation>
    <scope>IDENTIFICATION</scope>
    <source>
        <tissue evidence="8 9">Entire body</tissue>
    </source>
</reference>
<dbReference type="InterPro" id="IPR007248">
    <property type="entry name" value="Mpv17_PMP22"/>
</dbReference>
<keyword evidence="4 6" id="KW-1133">Transmembrane helix</keyword>
<comment type="subcellular location">
    <subcellularLocation>
        <location evidence="1">Membrane</location>
        <topology evidence="1">Multi-pass membrane protein</topology>
    </subcellularLocation>
</comment>
<feature type="transmembrane region" description="Helical" evidence="6">
    <location>
        <begin position="20"/>
        <end position="38"/>
    </location>
</feature>
<dbReference type="KEGG" id="apln:108744337"/>
<proteinExistence type="inferred from homology"/>
<protein>
    <submittedName>
        <fullName evidence="8 9">Mpv17-like protein</fullName>
    </submittedName>
</protein>
<evidence type="ECO:0000256" key="2">
    <source>
        <dbReference type="ARBA" id="ARBA00006824"/>
    </source>
</evidence>
<dbReference type="AlphaFoldDB" id="A0A1W4XSZ1"/>
<feature type="transmembrane region" description="Helical" evidence="6">
    <location>
        <begin position="50"/>
        <end position="69"/>
    </location>
</feature>
<dbReference type="OrthoDB" id="430207at2759"/>
<dbReference type="KEGG" id="apln:112904957"/>
<keyword evidence="3 6" id="KW-0812">Transmembrane</keyword>
<feature type="transmembrane region" description="Helical" evidence="6">
    <location>
        <begin position="130"/>
        <end position="148"/>
    </location>
</feature>
<evidence type="ECO:0000256" key="5">
    <source>
        <dbReference type="ARBA" id="ARBA00023136"/>
    </source>
</evidence>
<evidence type="ECO:0000256" key="6">
    <source>
        <dbReference type="RuleBase" id="RU363053"/>
    </source>
</evidence>
<dbReference type="RefSeq" id="XP_025832099.1">
    <property type="nucleotide sequence ID" value="XM_025976314.1"/>
</dbReference>
<dbReference type="GO" id="GO:0016020">
    <property type="term" value="C:membrane"/>
    <property type="evidence" value="ECO:0007669"/>
    <property type="project" value="UniProtKB-SubCell"/>
</dbReference>
<evidence type="ECO:0000313" key="9">
    <source>
        <dbReference type="RefSeq" id="XP_025832099.1"/>
    </source>
</evidence>
<organism evidence="7 8">
    <name type="scientific">Agrilus planipennis</name>
    <name type="common">Emerald ash borer</name>
    <name type="synonym">Agrilus marcopoli</name>
    <dbReference type="NCBI Taxonomy" id="224129"/>
    <lineage>
        <taxon>Eukaryota</taxon>
        <taxon>Metazoa</taxon>
        <taxon>Ecdysozoa</taxon>
        <taxon>Arthropoda</taxon>
        <taxon>Hexapoda</taxon>
        <taxon>Insecta</taxon>
        <taxon>Pterygota</taxon>
        <taxon>Neoptera</taxon>
        <taxon>Endopterygota</taxon>
        <taxon>Coleoptera</taxon>
        <taxon>Polyphaga</taxon>
        <taxon>Elateriformia</taxon>
        <taxon>Buprestoidea</taxon>
        <taxon>Buprestidae</taxon>
        <taxon>Agrilinae</taxon>
        <taxon>Agrilus</taxon>
    </lineage>
</organism>
<feature type="transmembrane region" description="Helical" evidence="6">
    <location>
        <begin position="89"/>
        <end position="110"/>
    </location>
</feature>
<keyword evidence="5 6" id="KW-0472">Membrane</keyword>
<accession>A0A1W4XSZ1</accession>
<dbReference type="STRING" id="224129.A0A1W4XSZ1"/>
<dbReference type="Proteomes" id="UP000192223">
    <property type="component" value="Unplaced"/>
</dbReference>
<name>A0A1W4XSZ1_AGRPL</name>
<keyword evidence="7" id="KW-1185">Reference proteome</keyword>
<comment type="similarity">
    <text evidence="2 6">Belongs to the peroxisomal membrane protein PXMP2/4 family.</text>
</comment>
<evidence type="ECO:0000256" key="3">
    <source>
        <dbReference type="ARBA" id="ARBA00022692"/>
    </source>
</evidence>
<dbReference type="RefSeq" id="XP_018335545.1">
    <property type="nucleotide sequence ID" value="XM_018480043.2"/>
</dbReference>
<evidence type="ECO:0000313" key="8">
    <source>
        <dbReference type="RefSeq" id="XP_018335545.1"/>
    </source>
</evidence>
<dbReference type="GO" id="GO:0005739">
    <property type="term" value="C:mitochondrion"/>
    <property type="evidence" value="ECO:0007669"/>
    <property type="project" value="TreeGrafter"/>
</dbReference>
<gene>
    <name evidence="8" type="primary">LOC108744337</name>
    <name evidence="9" type="synonym">LOC112904957</name>
</gene>
<evidence type="ECO:0000256" key="1">
    <source>
        <dbReference type="ARBA" id="ARBA00004141"/>
    </source>
</evidence>
<dbReference type="GeneID" id="108744337"/>
<dbReference type="Pfam" id="PF04117">
    <property type="entry name" value="Mpv17_PMP22"/>
    <property type="match status" value="1"/>
</dbReference>
<sequence length="191" mass="22366">MAHFSKFFAFFRKYPIVRGMASYATLWPISCVIQQKIAGRSWDNLDWNQVLRFSLYGGLFTAPTLYGWVRISTIIWPSTNLKTALTKAVVEQITYGPAALICFFFGMSLLQFKSIEEAKEEVRNKFLPTWKVGFFVWPVFQTINFMFIPERNRVPYVSMCSLVWCIFLSYVEQLQAKKHYVVHDLLSREVN</sequence>